<gene>
    <name evidence="2" type="ORF">KHLLAP_LOCUS9803</name>
</gene>
<sequence length="189" mass="20871">MAHQDAPSNSSTQGSSSRAQQGKPASPASLTPDQTQRISSPEQIHIHRSSTQTPMNHQELLAAENTPQGMQNEIYACRQCLPQTQRLRFCIECGISDRMGPDGYTPGSQIVVQGVLYVVCLYCRQYGLGAKTADGRGTRYCKACWTMRPPHVAGEDDMGADRWERLRVAREGGEEGRKPVGRVGFDSMW</sequence>
<comment type="caution">
    <text evidence="2">The sequence shown here is derived from an EMBL/GenBank/DDBJ whole genome shotgun (WGS) entry which is preliminary data.</text>
</comment>
<organism evidence="2 3">
    <name type="scientific">Anthostomella pinea</name>
    <dbReference type="NCBI Taxonomy" id="933095"/>
    <lineage>
        <taxon>Eukaryota</taxon>
        <taxon>Fungi</taxon>
        <taxon>Dikarya</taxon>
        <taxon>Ascomycota</taxon>
        <taxon>Pezizomycotina</taxon>
        <taxon>Sordariomycetes</taxon>
        <taxon>Xylariomycetidae</taxon>
        <taxon>Xylariales</taxon>
        <taxon>Xylariaceae</taxon>
        <taxon>Anthostomella</taxon>
    </lineage>
</organism>
<evidence type="ECO:0000313" key="3">
    <source>
        <dbReference type="Proteomes" id="UP001295740"/>
    </source>
</evidence>
<feature type="compositionally biased region" description="Polar residues" evidence="1">
    <location>
        <begin position="1"/>
        <end position="20"/>
    </location>
</feature>
<feature type="region of interest" description="Disordered" evidence="1">
    <location>
        <begin position="1"/>
        <end position="43"/>
    </location>
</feature>
<feature type="compositionally biased region" description="Polar residues" evidence="1">
    <location>
        <begin position="28"/>
        <end position="42"/>
    </location>
</feature>
<keyword evidence="3" id="KW-1185">Reference proteome</keyword>
<name>A0AAI8YLT7_9PEZI</name>
<dbReference type="Proteomes" id="UP001295740">
    <property type="component" value="Unassembled WGS sequence"/>
</dbReference>
<evidence type="ECO:0000313" key="2">
    <source>
        <dbReference type="EMBL" id="CAJ2509335.1"/>
    </source>
</evidence>
<dbReference type="EMBL" id="CAUWAG010000012">
    <property type="protein sequence ID" value="CAJ2509335.1"/>
    <property type="molecule type" value="Genomic_DNA"/>
</dbReference>
<dbReference type="AlphaFoldDB" id="A0AAI8YLT7"/>
<proteinExistence type="predicted"/>
<protein>
    <submittedName>
        <fullName evidence="2">Uu.00g143610.m01.CDS01</fullName>
    </submittedName>
</protein>
<accession>A0AAI8YLT7</accession>
<reference evidence="2" key="1">
    <citation type="submission" date="2023-10" db="EMBL/GenBank/DDBJ databases">
        <authorList>
            <person name="Hackl T."/>
        </authorList>
    </citation>
    <scope>NUCLEOTIDE SEQUENCE</scope>
</reference>
<evidence type="ECO:0000256" key="1">
    <source>
        <dbReference type="SAM" id="MobiDB-lite"/>
    </source>
</evidence>